<feature type="compositionally biased region" description="Polar residues" evidence="7">
    <location>
        <begin position="47"/>
        <end position="62"/>
    </location>
</feature>
<dbReference type="SUPFAM" id="SSF57701">
    <property type="entry name" value="Zn2/Cys6 DNA-binding domain"/>
    <property type="match status" value="1"/>
</dbReference>
<dbReference type="SMART" id="SM00906">
    <property type="entry name" value="Fungal_trans"/>
    <property type="match status" value="1"/>
</dbReference>
<keyword evidence="4" id="KW-0804">Transcription</keyword>
<dbReference type="InterPro" id="IPR007219">
    <property type="entry name" value="XnlR_reg_dom"/>
</dbReference>
<dbReference type="InterPro" id="IPR001138">
    <property type="entry name" value="Zn2Cys6_DnaBD"/>
</dbReference>
<accession>G7E2M6</accession>
<evidence type="ECO:0000313" key="10">
    <source>
        <dbReference type="Proteomes" id="UP000009131"/>
    </source>
</evidence>
<evidence type="ECO:0000256" key="2">
    <source>
        <dbReference type="ARBA" id="ARBA00022723"/>
    </source>
</evidence>
<dbReference type="OrthoDB" id="5600212at2759"/>
<dbReference type="InterPro" id="IPR036864">
    <property type="entry name" value="Zn2-C6_fun-type_DNA-bd_sf"/>
</dbReference>
<feature type="region of interest" description="Disordered" evidence="7">
    <location>
        <begin position="20"/>
        <end position="94"/>
    </location>
</feature>
<evidence type="ECO:0000256" key="5">
    <source>
        <dbReference type="ARBA" id="ARBA00023242"/>
    </source>
</evidence>
<dbReference type="GO" id="GO:0006351">
    <property type="term" value="P:DNA-templated transcription"/>
    <property type="evidence" value="ECO:0007669"/>
    <property type="project" value="InterPro"/>
</dbReference>
<evidence type="ECO:0000256" key="6">
    <source>
        <dbReference type="SAM" id="Coils"/>
    </source>
</evidence>
<dbReference type="Pfam" id="PF00172">
    <property type="entry name" value="Zn_clus"/>
    <property type="match status" value="1"/>
</dbReference>
<dbReference type="OMA" id="WASAKWA"/>
<reference evidence="9 10" key="1">
    <citation type="journal article" date="2011" name="J. Gen. Appl. Microbiol.">
        <title>Draft genome sequencing of the enigmatic basidiomycete Mixia osmundae.</title>
        <authorList>
            <person name="Nishida H."/>
            <person name="Nagatsuka Y."/>
            <person name="Sugiyama J."/>
        </authorList>
    </citation>
    <scope>NUCLEOTIDE SEQUENCE [LARGE SCALE GENOMIC DNA]</scope>
    <source>
        <strain evidence="10">CBS 9802 / IAM 14324 / JCM 22182 / KY 12970</strain>
    </source>
</reference>
<evidence type="ECO:0000313" key="9">
    <source>
        <dbReference type="EMBL" id="GAA97086.1"/>
    </source>
</evidence>
<keyword evidence="3" id="KW-0805">Transcription regulation</keyword>
<organism evidence="9 10">
    <name type="scientific">Mixia osmundae (strain CBS 9802 / IAM 14324 / JCM 22182 / KY 12970)</name>
    <dbReference type="NCBI Taxonomy" id="764103"/>
    <lineage>
        <taxon>Eukaryota</taxon>
        <taxon>Fungi</taxon>
        <taxon>Dikarya</taxon>
        <taxon>Basidiomycota</taxon>
        <taxon>Pucciniomycotina</taxon>
        <taxon>Mixiomycetes</taxon>
        <taxon>Mixiales</taxon>
        <taxon>Mixiaceae</taxon>
        <taxon>Mixia</taxon>
    </lineage>
</organism>
<dbReference type="PROSITE" id="PS50048">
    <property type="entry name" value="ZN2_CY6_FUNGAL_2"/>
    <property type="match status" value="1"/>
</dbReference>
<reference evidence="9 10" key="2">
    <citation type="journal article" date="2012" name="Open Biol.">
        <title>Characteristics of nucleosomes and linker DNA regions on the genome of the basidiomycete Mixia osmundae revealed by mono- and dinucleosome mapping.</title>
        <authorList>
            <person name="Nishida H."/>
            <person name="Kondo S."/>
            <person name="Matsumoto T."/>
            <person name="Suzuki Y."/>
            <person name="Yoshikawa H."/>
            <person name="Taylor T.D."/>
            <person name="Sugiyama J."/>
        </authorList>
    </citation>
    <scope>NUCLEOTIDE SEQUENCE [LARGE SCALE GENOMIC DNA]</scope>
    <source>
        <strain evidence="10">CBS 9802 / IAM 14324 / JCM 22182 / KY 12970</strain>
    </source>
</reference>
<feature type="compositionally biased region" description="Basic and acidic residues" evidence="7">
    <location>
        <begin position="74"/>
        <end position="85"/>
    </location>
</feature>
<evidence type="ECO:0000259" key="8">
    <source>
        <dbReference type="PROSITE" id="PS50048"/>
    </source>
</evidence>
<dbReference type="EMBL" id="BABT02000110">
    <property type="protein sequence ID" value="GAA97086.1"/>
    <property type="molecule type" value="Genomic_DNA"/>
</dbReference>
<evidence type="ECO:0000256" key="3">
    <source>
        <dbReference type="ARBA" id="ARBA00023015"/>
    </source>
</evidence>
<dbReference type="PANTHER" id="PTHR47338">
    <property type="entry name" value="ZN(II)2CYS6 TRANSCRIPTION FACTOR (EUROFUNG)-RELATED"/>
    <property type="match status" value="1"/>
</dbReference>
<dbReference type="Proteomes" id="UP000009131">
    <property type="component" value="Unassembled WGS sequence"/>
</dbReference>
<dbReference type="InterPro" id="IPR050815">
    <property type="entry name" value="TF_fung"/>
</dbReference>
<evidence type="ECO:0000256" key="4">
    <source>
        <dbReference type="ARBA" id="ARBA00023163"/>
    </source>
</evidence>
<gene>
    <name evidence="9" type="primary">Mo03761</name>
    <name evidence="9" type="ORF">E5Q_03761</name>
</gene>
<dbReference type="GO" id="GO:0008270">
    <property type="term" value="F:zinc ion binding"/>
    <property type="evidence" value="ECO:0007669"/>
    <property type="project" value="InterPro"/>
</dbReference>
<comment type="caution">
    <text evidence="9">The sequence shown here is derived from an EMBL/GenBank/DDBJ whole genome shotgun (WGS) entry which is preliminary data.</text>
</comment>
<name>G7E2M6_MIXOS</name>
<dbReference type="Pfam" id="PF04082">
    <property type="entry name" value="Fungal_trans"/>
    <property type="match status" value="1"/>
</dbReference>
<dbReference type="CDD" id="cd00067">
    <property type="entry name" value="GAL4"/>
    <property type="match status" value="1"/>
</dbReference>
<dbReference type="GO" id="GO:0000981">
    <property type="term" value="F:DNA-binding transcription factor activity, RNA polymerase II-specific"/>
    <property type="evidence" value="ECO:0007669"/>
    <property type="project" value="InterPro"/>
</dbReference>
<dbReference type="eggNOG" id="ENOG502QVC1">
    <property type="taxonomic scope" value="Eukaryota"/>
</dbReference>
<dbReference type="CDD" id="cd12148">
    <property type="entry name" value="fungal_TF_MHR"/>
    <property type="match status" value="1"/>
</dbReference>
<dbReference type="GO" id="GO:0005634">
    <property type="term" value="C:nucleus"/>
    <property type="evidence" value="ECO:0007669"/>
    <property type="project" value="UniProtKB-SubCell"/>
</dbReference>
<dbReference type="Gene3D" id="4.10.240.10">
    <property type="entry name" value="Zn(2)-C6 fungal-type DNA-binding domain"/>
    <property type="match status" value="1"/>
</dbReference>
<proteinExistence type="predicted"/>
<sequence length="844" mass="92270">MDSPWNAPIDLKTQLFGSAGLPAAQTQSSSPAASHVGDLRLGPYHSSVGQPYNDQGSHPSSSQHHRLPPLNTRRLSETTEPDKDKPRKRRQPALSRFEACQRCRDRKVKCDVLRPACTPCRRSAIASGNEPDDVVCQYARKEAQPRLRSSAGSSAPVFKAEAPATAYDAQPDWQEMIRALEQRNQILERQLADLASASHARSVISARTATAASPGMSSTATDLASIWPEVALQANGNVFLGVSGSSNLATAPAAATPLPDLTSFELDPQLMPADEASLQQMLYPGWPITLPSPALVSALCNAFFSKSHLCSHTVSKARFMAALDLPPRHPDFPHTSLIHSVCCIGSSLLAPEAYGIHLEQYWAIGGDPSPAAYHANQARYAWVAGLSDGHKLLDMAQATSLLVFFALATAKFTEVWAFCGLATRTCLPLELNKIPRLEFRSDPGAVDNRPRRFFFPPSKDCHIYHERSETFWTNFMCDRFASVSTGWAGAIDEKDITSLLPSQIPEVLETVTEDEAVAALFIRSPQFFTCHPNGLVGPRQLDIKAVILLGRATYYVQRLPPPFGDGDALPGCTRESLIESPEFRRLDAELVAFRLSFPPAYRNFSQALGDRSRALFDVELITAHTVPHCSTILLHEPFVSLNATDLPRERCLASARSILSIINVLRSSSYDLSLLATFAIHCWSVAGRTFIREHAIRNQMGDRTRAEEAFRDIQQIIEALRIVGRRFKLGIIVAGTLSGLLADSDSCLPKALGPSDIGMHVNTRNWRAKYAASNTSSRESATPASSIETPSSAAMQPTLSKDISQILLELEAQSHTHAAPAPSELQSMLDRLSPSGWQSLLYPI</sequence>
<keyword evidence="5" id="KW-0539">Nucleus</keyword>
<evidence type="ECO:0000256" key="1">
    <source>
        <dbReference type="ARBA" id="ARBA00004123"/>
    </source>
</evidence>
<feature type="coiled-coil region" evidence="6">
    <location>
        <begin position="170"/>
        <end position="197"/>
    </location>
</feature>
<dbReference type="HOGENOM" id="CLU_337404_0_0_1"/>
<feature type="region of interest" description="Disordered" evidence="7">
    <location>
        <begin position="772"/>
        <end position="795"/>
    </location>
</feature>
<dbReference type="AlphaFoldDB" id="G7E2M6"/>
<dbReference type="GO" id="GO:0003677">
    <property type="term" value="F:DNA binding"/>
    <property type="evidence" value="ECO:0007669"/>
    <property type="project" value="InterPro"/>
</dbReference>
<evidence type="ECO:0000256" key="7">
    <source>
        <dbReference type="SAM" id="MobiDB-lite"/>
    </source>
</evidence>
<dbReference type="RefSeq" id="XP_014565342.1">
    <property type="nucleotide sequence ID" value="XM_014709856.1"/>
</dbReference>
<comment type="subcellular location">
    <subcellularLocation>
        <location evidence="1">Nucleus</location>
    </subcellularLocation>
</comment>
<keyword evidence="6" id="KW-0175">Coiled coil</keyword>
<protein>
    <recommendedName>
        <fullName evidence="8">Zn(2)-C6 fungal-type domain-containing protein</fullName>
    </recommendedName>
</protein>
<dbReference type="InParanoid" id="G7E2M6"/>
<dbReference type="STRING" id="764103.G7E2M6"/>
<feature type="compositionally biased region" description="Low complexity" evidence="7">
    <location>
        <begin position="22"/>
        <end position="34"/>
    </location>
</feature>
<keyword evidence="2" id="KW-0479">Metal-binding</keyword>
<dbReference type="SMART" id="SM00066">
    <property type="entry name" value="GAL4"/>
    <property type="match status" value="1"/>
</dbReference>
<dbReference type="PANTHER" id="PTHR47338:SF29">
    <property type="entry name" value="ZN(2)-C6 FUNGAL-TYPE DOMAIN-CONTAINING PROTEIN"/>
    <property type="match status" value="1"/>
</dbReference>
<keyword evidence="10" id="KW-1185">Reference proteome</keyword>
<feature type="domain" description="Zn(2)-C6 fungal-type" evidence="8">
    <location>
        <begin position="99"/>
        <end position="138"/>
    </location>
</feature>